<keyword evidence="2" id="KW-1185">Reference proteome</keyword>
<gene>
    <name evidence="1" type="ORF">Q8A67_018458</name>
</gene>
<proteinExistence type="predicted"/>
<accession>A0AA88TQR9</accession>
<dbReference type="AlphaFoldDB" id="A0AA88TQR9"/>
<evidence type="ECO:0000313" key="2">
    <source>
        <dbReference type="Proteomes" id="UP001187343"/>
    </source>
</evidence>
<organism evidence="1 2">
    <name type="scientific">Cirrhinus molitorella</name>
    <name type="common">mud carp</name>
    <dbReference type="NCBI Taxonomy" id="172907"/>
    <lineage>
        <taxon>Eukaryota</taxon>
        <taxon>Metazoa</taxon>
        <taxon>Chordata</taxon>
        <taxon>Craniata</taxon>
        <taxon>Vertebrata</taxon>
        <taxon>Euteleostomi</taxon>
        <taxon>Actinopterygii</taxon>
        <taxon>Neopterygii</taxon>
        <taxon>Teleostei</taxon>
        <taxon>Ostariophysi</taxon>
        <taxon>Cypriniformes</taxon>
        <taxon>Cyprinidae</taxon>
        <taxon>Labeoninae</taxon>
        <taxon>Labeonini</taxon>
        <taxon>Cirrhinus</taxon>
    </lineage>
</organism>
<comment type="caution">
    <text evidence="1">The sequence shown here is derived from an EMBL/GenBank/DDBJ whole genome shotgun (WGS) entry which is preliminary data.</text>
</comment>
<reference evidence="1" key="1">
    <citation type="submission" date="2023-08" db="EMBL/GenBank/DDBJ databases">
        <title>Chromosome-level Genome Assembly of mud carp (Cirrhinus molitorella).</title>
        <authorList>
            <person name="Liu H."/>
        </authorList>
    </citation>
    <scope>NUCLEOTIDE SEQUENCE</scope>
    <source>
        <strain evidence="1">Prfri</strain>
        <tissue evidence="1">Muscle</tissue>
    </source>
</reference>
<dbReference type="Proteomes" id="UP001187343">
    <property type="component" value="Unassembled WGS sequence"/>
</dbReference>
<name>A0AA88TQR9_9TELE</name>
<protein>
    <submittedName>
        <fullName evidence="1">Uncharacterized protein</fullName>
    </submittedName>
</protein>
<dbReference type="EMBL" id="JAUYZG010000018">
    <property type="protein sequence ID" value="KAK2881190.1"/>
    <property type="molecule type" value="Genomic_DNA"/>
</dbReference>
<sequence length="159" mass="17082">MKHQAVFGWLSASRPLQDTRRAPPVSKEINYAKNQNIEGKRVKPVSNALAASQESLKERNSTVDASVFCAPSENLGPVVLSGGEPGPFATPLQGLNTVKRALCAGRAGMPVELSVFRKQTAKVNGTFEQVPVGILCSLEPLPCAAPSMWSTRERVTHSQ</sequence>
<evidence type="ECO:0000313" key="1">
    <source>
        <dbReference type="EMBL" id="KAK2881190.1"/>
    </source>
</evidence>